<evidence type="ECO:0008006" key="3">
    <source>
        <dbReference type="Google" id="ProtNLM"/>
    </source>
</evidence>
<gene>
    <name evidence="1" type="ORF">LTRI10_LOCUS46850</name>
</gene>
<reference evidence="1 2" key="1">
    <citation type="submission" date="2024-04" db="EMBL/GenBank/DDBJ databases">
        <authorList>
            <person name="Fracassetti M."/>
        </authorList>
    </citation>
    <scope>NUCLEOTIDE SEQUENCE [LARGE SCALE GENOMIC DNA]</scope>
</reference>
<name>A0AAV2GBS3_9ROSI</name>
<dbReference type="AlphaFoldDB" id="A0AAV2GBS3"/>
<accession>A0AAV2GBS3</accession>
<proteinExistence type="predicted"/>
<sequence>MQFPSRLIVLLPLRQPSPSCPSSSAFSFVVVRHPGSPIFLYVPPKMDSYPDPPLTLSPLPPSSTLIRGGLGSGFAVDSDPIFGDMHIDVVVGVGVCRS</sequence>
<dbReference type="Proteomes" id="UP001497516">
    <property type="component" value="Chromosome 8"/>
</dbReference>
<keyword evidence="2" id="KW-1185">Reference proteome</keyword>
<evidence type="ECO:0000313" key="1">
    <source>
        <dbReference type="EMBL" id="CAL1407168.1"/>
    </source>
</evidence>
<dbReference type="EMBL" id="OZ034821">
    <property type="protein sequence ID" value="CAL1407168.1"/>
    <property type="molecule type" value="Genomic_DNA"/>
</dbReference>
<protein>
    <recommendedName>
        <fullName evidence="3">Secreted protein</fullName>
    </recommendedName>
</protein>
<evidence type="ECO:0000313" key="2">
    <source>
        <dbReference type="Proteomes" id="UP001497516"/>
    </source>
</evidence>
<organism evidence="1 2">
    <name type="scientific">Linum trigynum</name>
    <dbReference type="NCBI Taxonomy" id="586398"/>
    <lineage>
        <taxon>Eukaryota</taxon>
        <taxon>Viridiplantae</taxon>
        <taxon>Streptophyta</taxon>
        <taxon>Embryophyta</taxon>
        <taxon>Tracheophyta</taxon>
        <taxon>Spermatophyta</taxon>
        <taxon>Magnoliopsida</taxon>
        <taxon>eudicotyledons</taxon>
        <taxon>Gunneridae</taxon>
        <taxon>Pentapetalae</taxon>
        <taxon>rosids</taxon>
        <taxon>fabids</taxon>
        <taxon>Malpighiales</taxon>
        <taxon>Linaceae</taxon>
        <taxon>Linum</taxon>
    </lineage>
</organism>